<feature type="region of interest" description="Disordered" evidence="2">
    <location>
        <begin position="123"/>
        <end position="146"/>
    </location>
</feature>
<proteinExistence type="predicted"/>
<reference evidence="3" key="1">
    <citation type="submission" date="2022-08" db="EMBL/GenBank/DDBJ databases">
        <authorList>
            <consortium name="DOE Joint Genome Institute"/>
            <person name="Min B."/>
            <person name="Riley R."/>
            <person name="Sierra-Patev S."/>
            <person name="Naranjo-Ortiz M."/>
            <person name="Looney B."/>
            <person name="Konkel Z."/>
            <person name="Slot J.C."/>
            <person name="Sakamoto Y."/>
            <person name="Steenwyk J.L."/>
            <person name="Rokas A."/>
            <person name="Carro J."/>
            <person name="Camarero S."/>
            <person name="Ferreira P."/>
            <person name="Molpeceres G."/>
            <person name="Ruiz-Duenas F.J."/>
            <person name="Serrano A."/>
            <person name="Henrissat B."/>
            <person name="Drula E."/>
            <person name="Hughes K.W."/>
            <person name="Mata J.L."/>
            <person name="Ishikawa N.K."/>
            <person name="Vargas-Isla R."/>
            <person name="Ushijima S."/>
            <person name="Smith C.A."/>
            <person name="Ahrendt S."/>
            <person name="Andreopoulos W."/>
            <person name="He G."/>
            <person name="Labutti K."/>
            <person name="Lipzen A."/>
            <person name="Ng V."/>
            <person name="Sandor L."/>
            <person name="Barry K."/>
            <person name="Martinez A.T."/>
            <person name="Xiao Y."/>
            <person name="Gibbons J.G."/>
            <person name="Terashima K."/>
            <person name="Hibbett D.S."/>
            <person name="Grigoriev I.V."/>
        </authorList>
    </citation>
    <scope>NUCLEOTIDE SEQUENCE</scope>
    <source>
        <strain evidence="3">TFB9207</strain>
    </source>
</reference>
<comment type="caution">
    <text evidence="3">The sequence shown here is derived from an EMBL/GenBank/DDBJ whole genome shotgun (WGS) entry which is preliminary data.</text>
</comment>
<protein>
    <submittedName>
        <fullName evidence="3">Uncharacterized protein</fullName>
    </submittedName>
</protein>
<accession>A0AA38UFP2</accession>
<dbReference type="AlphaFoldDB" id="A0AA38UFP2"/>
<evidence type="ECO:0000256" key="2">
    <source>
        <dbReference type="SAM" id="MobiDB-lite"/>
    </source>
</evidence>
<feature type="region of interest" description="Disordered" evidence="2">
    <location>
        <begin position="72"/>
        <end position="101"/>
    </location>
</feature>
<organism evidence="3 4">
    <name type="scientific">Lentinula raphanica</name>
    <dbReference type="NCBI Taxonomy" id="153919"/>
    <lineage>
        <taxon>Eukaryota</taxon>
        <taxon>Fungi</taxon>
        <taxon>Dikarya</taxon>
        <taxon>Basidiomycota</taxon>
        <taxon>Agaricomycotina</taxon>
        <taxon>Agaricomycetes</taxon>
        <taxon>Agaricomycetidae</taxon>
        <taxon>Agaricales</taxon>
        <taxon>Marasmiineae</taxon>
        <taxon>Omphalotaceae</taxon>
        <taxon>Lentinula</taxon>
    </lineage>
</organism>
<sequence length="681" mass="76277">MPRIVCTRANCPQPSSGSSTQAHEKNYHSVKHTVFYDGIKTTIHRREDGKLPCPCGSKVHARYNFQKWSNLNRQLPHPGSESSPYPDEPTTHDAAAPYPDSIQSRPEAFAAFPAPPLVETSQANQSLRATTRNPEESCQDDPSADVDMPPEPIPTLPQTPAETVAYLARFNIAVEPTCLLTICTECHSLVEHVHIQTHQCRLHFRGLNLPAENRLPSNAIIQSLLSSLGAHQPRPIPEGGIPCPPGVNTVQGYKCSIPGCPPMVYGAEHTFRKHWSLHHPTLAVHDRHSTRVQCFPLNTQHNDGTYIEAIPATLSNAPSSAMQHIHASAENCDLRSHTQLFSVSTNARRKGAVFAQSRWDLAIDGINCRQVANTSSKAVYDILPGLERLPVVCRDYYQYVTDRIPQLSILVRRHILSHSPSNIKNKPFSRPQELGTIDKDSDYVARFIAFLVSHHHKPIDKFPVPLHPELGAQLEELVNQLQEKERSTESFKDLIHQTVWLIISRPSQQFLENDLLCPFTRFLIASNLRDEGGFSKPNAITPNIAKAQWAFRATALEQILRIQGDYGHDPMRAYEQAVKVFITDTHPVLFTTLRQHMSFFSALAYRQQGLSKFQWNIERTVLSMDGHPISVQSFIDGIQNTLTCVTSVRYTNYSEGVHTKTSYSSLIKLPYQANLANPVGS</sequence>
<evidence type="ECO:0000256" key="1">
    <source>
        <dbReference type="SAM" id="Coils"/>
    </source>
</evidence>
<evidence type="ECO:0000313" key="4">
    <source>
        <dbReference type="Proteomes" id="UP001163846"/>
    </source>
</evidence>
<gene>
    <name evidence="3" type="ORF">F5878DRAFT_660316</name>
</gene>
<keyword evidence="1" id="KW-0175">Coiled coil</keyword>
<dbReference type="EMBL" id="MU806129">
    <property type="protein sequence ID" value="KAJ3839415.1"/>
    <property type="molecule type" value="Genomic_DNA"/>
</dbReference>
<feature type="compositionally biased region" description="Polar residues" evidence="2">
    <location>
        <begin position="123"/>
        <end position="132"/>
    </location>
</feature>
<evidence type="ECO:0000313" key="3">
    <source>
        <dbReference type="EMBL" id="KAJ3839415.1"/>
    </source>
</evidence>
<keyword evidence="4" id="KW-1185">Reference proteome</keyword>
<dbReference type="Proteomes" id="UP001163846">
    <property type="component" value="Unassembled WGS sequence"/>
</dbReference>
<feature type="coiled-coil region" evidence="1">
    <location>
        <begin position="467"/>
        <end position="494"/>
    </location>
</feature>
<name>A0AA38UFP2_9AGAR</name>